<sequence length="88" mass="9741">MSLSVRRTLIEAAQTEMITSNFGSRMHGVDFAEATRPSIDDTTKASPFGKMASARRALPCLLRLAHRPNVVDVDGARARRNDQLESNR</sequence>
<organism evidence="1 2">
    <name type="scientific">Pristionchus pacificus</name>
    <name type="common">Parasitic nematode worm</name>
    <dbReference type="NCBI Taxonomy" id="54126"/>
    <lineage>
        <taxon>Eukaryota</taxon>
        <taxon>Metazoa</taxon>
        <taxon>Ecdysozoa</taxon>
        <taxon>Nematoda</taxon>
        <taxon>Chromadorea</taxon>
        <taxon>Rhabditida</taxon>
        <taxon>Rhabditina</taxon>
        <taxon>Diplogasteromorpha</taxon>
        <taxon>Diplogasteroidea</taxon>
        <taxon>Neodiplogasteridae</taxon>
        <taxon>Pristionchus</taxon>
    </lineage>
</organism>
<dbReference type="AlphaFoldDB" id="A0A2A6BRN5"/>
<reference evidence="1" key="2">
    <citation type="submission" date="2022-06" db="UniProtKB">
        <authorList>
            <consortium name="EnsemblMetazoa"/>
        </authorList>
    </citation>
    <scope>IDENTIFICATION</scope>
    <source>
        <strain evidence="1">PS312</strain>
    </source>
</reference>
<keyword evidence="2" id="KW-1185">Reference proteome</keyword>
<reference evidence="2" key="1">
    <citation type="journal article" date="2008" name="Nat. Genet.">
        <title>The Pristionchus pacificus genome provides a unique perspective on nematode lifestyle and parasitism.</title>
        <authorList>
            <person name="Dieterich C."/>
            <person name="Clifton S.W."/>
            <person name="Schuster L.N."/>
            <person name="Chinwalla A."/>
            <person name="Delehaunty K."/>
            <person name="Dinkelacker I."/>
            <person name="Fulton L."/>
            <person name="Fulton R."/>
            <person name="Godfrey J."/>
            <person name="Minx P."/>
            <person name="Mitreva M."/>
            <person name="Roeseler W."/>
            <person name="Tian H."/>
            <person name="Witte H."/>
            <person name="Yang S.P."/>
            <person name="Wilson R.K."/>
            <person name="Sommer R.J."/>
        </authorList>
    </citation>
    <scope>NUCLEOTIDE SEQUENCE [LARGE SCALE GENOMIC DNA]</scope>
    <source>
        <strain evidence="2">PS312</strain>
    </source>
</reference>
<dbReference type="Proteomes" id="UP000005239">
    <property type="component" value="Unassembled WGS sequence"/>
</dbReference>
<dbReference type="EnsemblMetazoa" id="PPA45829.1">
    <property type="protein sequence ID" value="PPA45829.1"/>
    <property type="gene ID" value="WBGene00284198"/>
</dbReference>
<accession>A0A2A6BRN5</accession>
<evidence type="ECO:0000313" key="1">
    <source>
        <dbReference type="EnsemblMetazoa" id="PPA45829.1"/>
    </source>
</evidence>
<evidence type="ECO:0000313" key="2">
    <source>
        <dbReference type="Proteomes" id="UP000005239"/>
    </source>
</evidence>
<accession>A0A8R1V4K0</accession>
<protein>
    <submittedName>
        <fullName evidence="1">Uncharacterized protein</fullName>
    </submittedName>
</protein>
<name>A0A2A6BRN5_PRIPA</name>
<proteinExistence type="predicted"/>
<gene>
    <name evidence="1" type="primary">WBGene00284198</name>
</gene>